<dbReference type="Proteomes" id="UP001601058">
    <property type="component" value="Unassembled WGS sequence"/>
</dbReference>
<name>A0ABW6JVH2_9BACI</name>
<feature type="domain" description="Glyoxalase-like" evidence="1">
    <location>
        <begin position="5"/>
        <end position="193"/>
    </location>
</feature>
<dbReference type="Gene3D" id="3.10.180.10">
    <property type="entry name" value="2,3-Dihydroxybiphenyl 1,2-Dioxygenase, domain 1"/>
    <property type="match status" value="2"/>
</dbReference>
<dbReference type="PANTHER" id="PTHR40265:SF1">
    <property type="entry name" value="GLYOXALASE-LIKE DOMAIN-CONTAINING PROTEIN"/>
    <property type="match status" value="1"/>
</dbReference>
<dbReference type="PANTHER" id="PTHR40265">
    <property type="entry name" value="BLL2707 PROTEIN"/>
    <property type="match status" value="1"/>
</dbReference>
<accession>A0ABW6JVH2</accession>
<evidence type="ECO:0000259" key="1">
    <source>
        <dbReference type="Pfam" id="PF13468"/>
    </source>
</evidence>
<evidence type="ECO:0000313" key="3">
    <source>
        <dbReference type="Proteomes" id="UP001601058"/>
    </source>
</evidence>
<proteinExistence type="predicted"/>
<dbReference type="InterPro" id="IPR029068">
    <property type="entry name" value="Glyas_Bleomycin-R_OHBP_Dase"/>
</dbReference>
<evidence type="ECO:0000313" key="2">
    <source>
        <dbReference type="EMBL" id="MFE8694788.1"/>
    </source>
</evidence>
<gene>
    <name evidence="2" type="ORF">ACFYKT_00285</name>
</gene>
<keyword evidence="3" id="KW-1185">Reference proteome</keyword>
<reference evidence="2 3" key="1">
    <citation type="submission" date="2024-08" db="EMBL/GenBank/DDBJ databases">
        <title>Two novel Cytobacillus novel species.</title>
        <authorList>
            <person name="Liu G."/>
        </authorList>
    </citation>
    <scope>NUCLEOTIDE SEQUENCE [LARGE SCALE GENOMIC DNA]</scope>
    <source>
        <strain evidence="2 3">FJAT-53684</strain>
    </source>
</reference>
<dbReference type="SUPFAM" id="SSF54593">
    <property type="entry name" value="Glyoxalase/Bleomycin resistance protein/Dihydroxybiphenyl dioxygenase"/>
    <property type="match status" value="1"/>
</dbReference>
<protein>
    <submittedName>
        <fullName evidence="2">VOC family protein</fullName>
    </submittedName>
</protein>
<dbReference type="RefSeq" id="WP_389213762.1">
    <property type="nucleotide sequence ID" value="NZ_JBIACJ010000001.1"/>
</dbReference>
<dbReference type="InterPro" id="IPR025870">
    <property type="entry name" value="Glyoxalase-like_dom"/>
</dbReference>
<comment type="caution">
    <text evidence="2">The sequence shown here is derived from an EMBL/GenBank/DDBJ whole genome shotgun (WGS) entry which is preliminary data.</text>
</comment>
<sequence length="265" mass="30384">MELQLDHIVHFIHLHPNEAVNVWKELGYHAVMGGSHENWGTFNSLLYVGDAYIEYLAIENTPIASISDNPLISQLMQDLPNGEGISQICFRTSDINNVKKQLEERGCQTYSIFNGSRKRQDGQIIKWKMLFIKDNTSLPNPFFIEWAQTNESRMKELEALNFLDRRLVEHKIQTIQIVINNCEETANKWAELFNFSIIGISTEAQTATKKAKIQGAGVEILFCQPLNEENPLHNKLNQRGERPFEIQFKPTLDCGPITIFGSDYK</sequence>
<organism evidence="2 3">
    <name type="scientific">Cytobacillus mangrovibacter</name>
    <dbReference type="NCBI Taxonomy" id="3299024"/>
    <lineage>
        <taxon>Bacteria</taxon>
        <taxon>Bacillati</taxon>
        <taxon>Bacillota</taxon>
        <taxon>Bacilli</taxon>
        <taxon>Bacillales</taxon>
        <taxon>Bacillaceae</taxon>
        <taxon>Cytobacillus</taxon>
    </lineage>
</organism>
<dbReference type="EMBL" id="JBIACJ010000001">
    <property type="protein sequence ID" value="MFE8694788.1"/>
    <property type="molecule type" value="Genomic_DNA"/>
</dbReference>
<dbReference type="Pfam" id="PF13468">
    <property type="entry name" value="Glyoxalase_3"/>
    <property type="match status" value="1"/>
</dbReference>